<reference evidence="13" key="1">
    <citation type="submission" date="2014-11" db="EMBL/GenBank/DDBJ databases">
        <authorList>
            <person name="Geib S."/>
        </authorList>
    </citation>
    <scope>NUCLEOTIDE SEQUENCE</scope>
</reference>
<dbReference type="InterPro" id="IPR048320">
    <property type="entry name" value="COG3_N"/>
</dbReference>
<dbReference type="GO" id="GO:0005801">
    <property type="term" value="C:cis-Golgi network"/>
    <property type="evidence" value="ECO:0007669"/>
    <property type="project" value="InterPro"/>
</dbReference>
<gene>
    <name evidence="13" type="primary">Cog3_0</name>
    <name evidence="14" type="synonym">Cog3_2</name>
    <name evidence="13" type="ORF">g.49538</name>
    <name evidence="14" type="ORF">g.49541</name>
</gene>
<comment type="similarity">
    <text evidence="2">Belongs to the COG3 family.</text>
</comment>
<evidence type="ECO:0000256" key="3">
    <source>
        <dbReference type="ARBA" id="ARBA00020976"/>
    </source>
</evidence>
<dbReference type="GO" id="GO:0006891">
    <property type="term" value="P:intra-Golgi vesicle-mediated transport"/>
    <property type="evidence" value="ECO:0007669"/>
    <property type="project" value="TreeGrafter"/>
</dbReference>
<evidence type="ECO:0000256" key="4">
    <source>
        <dbReference type="ARBA" id="ARBA00022448"/>
    </source>
</evidence>
<evidence type="ECO:0000256" key="1">
    <source>
        <dbReference type="ARBA" id="ARBA00004395"/>
    </source>
</evidence>
<evidence type="ECO:0000256" key="6">
    <source>
        <dbReference type="ARBA" id="ARBA00023034"/>
    </source>
</evidence>
<dbReference type="PANTHER" id="PTHR13302">
    <property type="entry name" value="CONSERVED OLIGOMERIC GOLGI COMPLEX COMPONENT 3"/>
    <property type="match status" value="1"/>
</dbReference>
<dbReference type="PANTHER" id="PTHR13302:SF8">
    <property type="entry name" value="CONSERVED OLIGOMERIC GOLGI COMPLEX SUBUNIT 3"/>
    <property type="match status" value="1"/>
</dbReference>
<keyword evidence="4" id="KW-0813">Transport</keyword>
<organism evidence="13">
    <name type="scientific">Zeugodacus cucurbitae</name>
    <name type="common">Melon fruit fly</name>
    <name type="synonym">Bactrocera cucurbitae</name>
    <dbReference type="NCBI Taxonomy" id="28588"/>
    <lineage>
        <taxon>Eukaryota</taxon>
        <taxon>Metazoa</taxon>
        <taxon>Ecdysozoa</taxon>
        <taxon>Arthropoda</taxon>
        <taxon>Hexapoda</taxon>
        <taxon>Insecta</taxon>
        <taxon>Pterygota</taxon>
        <taxon>Neoptera</taxon>
        <taxon>Endopterygota</taxon>
        <taxon>Diptera</taxon>
        <taxon>Brachycera</taxon>
        <taxon>Muscomorpha</taxon>
        <taxon>Tephritoidea</taxon>
        <taxon>Tephritidae</taxon>
        <taxon>Zeugodacus</taxon>
        <taxon>Zeugodacus</taxon>
    </lineage>
</organism>
<proteinExistence type="inferred from homology"/>
<keyword evidence="9" id="KW-0175">Coiled coil</keyword>
<feature type="domain" description="Conserved oligomeric Golgi complex subunit 3 C-terminal" evidence="12">
    <location>
        <begin position="304"/>
        <end position="649"/>
    </location>
</feature>
<evidence type="ECO:0000256" key="10">
    <source>
        <dbReference type="SAM" id="MobiDB-lite"/>
    </source>
</evidence>
<protein>
    <recommendedName>
        <fullName evidence="3">Conserved oligomeric Golgi complex subunit 3</fullName>
    </recommendedName>
    <alternativeName>
        <fullName evidence="8">Component of oligomeric Golgi complex 3</fullName>
    </alternativeName>
</protein>
<evidence type="ECO:0000256" key="5">
    <source>
        <dbReference type="ARBA" id="ARBA00022927"/>
    </source>
</evidence>
<keyword evidence="6" id="KW-0333">Golgi apparatus</keyword>
<evidence type="ECO:0000313" key="13">
    <source>
        <dbReference type="EMBL" id="JAD08347.1"/>
    </source>
</evidence>
<name>A0A0A1XBM8_ZEUCU</name>
<accession>A0A0A1XBM8</accession>
<feature type="domain" description="Conserved oligomeric Golgi complex subunit 3 N-terminal" evidence="11">
    <location>
        <begin position="123"/>
        <end position="265"/>
    </location>
</feature>
<dbReference type="GO" id="GO:0000139">
    <property type="term" value="C:Golgi membrane"/>
    <property type="evidence" value="ECO:0007669"/>
    <property type="project" value="UniProtKB-SubCell"/>
</dbReference>
<sequence length="934" mass="104952">MDDVAVVQSENENLRKVRTRLLQWESSIDALAPLNPLQLECLDVITNQCRNFKEVQSESTAVASAADPPIKDDNKNTTNLLSVSAQELQALPSPGINNTRDFLLWYDRVNEEITKHADAQYYQYLQQLEQRDAECGEILEQINLAMQQLNTLKSEYETVSQKTSALNTASEQLTEEQQRLQKLGEEIQRRLHYFSQVELLHQRLQSPTLSVASEAFRDCLDRIDECLEYMRANPKFKDASSYTVKYKHCLAKAVTLIKNYTSVIMSQATAATLHPKQALPNATANTLESEKKTTITNSSPDAAFALYYGKYQTAAVKIKRVAQLVESRLERSAEYEQLLSEMHQNYLNERALIMSPAVNKAILELKAAHKGDHCALTRSACAFLVHVCQDEQRLFFQFFALGSEQLTTYLEGLCTILYDTMRPFIIHINHLETLAEICSILRIEMLEEHVQQNPGALEAFANTANQLLQDVQERLVFRAHLYLQSDILNYNPSAGDLAYPDKLEMMESIALSLQDTQHIRRYDSRSSLNSSISSAMETDSVDNTSRQRNMNSSPADLHGMWYPTVRRTLVCLSRLYRCVDRPIFQGLSQEALKLCIQSVSAAATKISAAKSPIDGELFEIKHLLILREQIAPFRVDFTIKETSLDFSKVKTAAFGLLQKRKQLFSMGSNNALLEFLLEGTPQIKEHLLDSRKEVDRHLKMVCEQFIKDAVQMLVSPILKFLDKAQTLLQTKDNKGATSEKDSGAAAKVNYALRQSAWASPQQISSIIQETQRLIKSKLSTLQRSMQLYLSNRDTEFIIFRPIRNNIIQTFVKLEQLLSTNGYNNDDMTITGCPTAEQVSILLSSASILATEGIVNFSAATSKTSTSSNEEAAQARRISFEKRVSFEGGVTPVATMENLPEMPESGSSAASPAPTMLSETNENDATATAETENIV</sequence>
<dbReference type="Pfam" id="PF20671">
    <property type="entry name" value="COG3_C"/>
    <property type="match status" value="1"/>
</dbReference>
<feature type="coiled-coil region" evidence="9">
    <location>
        <begin position="142"/>
        <end position="190"/>
    </location>
</feature>
<dbReference type="AlphaFoldDB" id="A0A0A1XBM8"/>
<comment type="subcellular location">
    <subcellularLocation>
        <location evidence="1">Golgi apparatus membrane</location>
        <topology evidence="1">Peripheral membrane protein</topology>
    </subcellularLocation>
</comment>
<dbReference type="InterPro" id="IPR048685">
    <property type="entry name" value="COG3_C"/>
</dbReference>
<evidence type="ECO:0000256" key="9">
    <source>
        <dbReference type="SAM" id="Coils"/>
    </source>
</evidence>
<evidence type="ECO:0000259" key="11">
    <source>
        <dbReference type="Pfam" id="PF04136"/>
    </source>
</evidence>
<evidence type="ECO:0000259" key="12">
    <source>
        <dbReference type="Pfam" id="PF20671"/>
    </source>
</evidence>
<feature type="compositionally biased region" description="Low complexity" evidence="10">
    <location>
        <begin position="899"/>
        <end position="934"/>
    </location>
</feature>
<evidence type="ECO:0000256" key="7">
    <source>
        <dbReference type="ARBA" id="ARBA00023136"/>
    </source>
</evidence>
<dbReference type="Pfam" id="PF04136">
    <property type="entry name" value="COG3_N"/>
    <property type="match status" value="1"/>
</dbReference>
<keyword evidence="5" id="KW-0653">Protein transport</keyword>
<keyword evidence="7" id="KW-0472">Membrane</keyword>
<dbReference type="GO" id="GO:0006886">
    <property type="term" value="P:intracellular protein transport"/>
    <property type="evidence" value="ECO:0007669"/>
    <property type="project" value="InterPro"/>
</dbReference>
<dbReference type="EMBL" id="GBXI01005945">
    <property type="protein sequence ID" value="JAD08347.1"/>
    <property type="molecule type" value="Transcribed_RNA"/>
</dbReference>
<evidence type="ECO:0000256" key="2">
    <source>
        <dbReference type="ARBA" id="ARBA00009936"/>
    </source>
</evidence>
<dbReference type="GO" id="GO:0007030">
    <property type="term" value="P:Golgi organization"/>
    <property type="evidence" value="ECO:0007669"/>
    <property type="project" value="TreeGrafter"/>
</dbReference>
<dbReference type="InterPro" id="IPR007265">
    <property type="entry name" value="COG_su3"/>
</dbReference>
<dbReference type="EMBL" id="GBXI01004650">
    <property type="protein sequence ID" value="JAD09642.1"/>
    <property type="molecule type" value="Transcribed_RNA"/>
</dbReference>
<evidence type="ECO:0000313" key="14">
    <source>
        <dbReference type="EMBL" id="JAD09642.1"/>
    </source>
</evidence>
<feature type="region of interest" description="Disordered" evidence="10">
    <location>
        <begin position="896"/>
        <end position="934"/>
    </location>
</feature>
<dbReference type="GO" id="GO:0017119">
    <property type="term" value="C:Golgi transport complex"/>
    <property type="evidence" value="ECO:0007669"/>
    <property type="project" value="TreeGrafter"/>
</dbReference>
<evidence type="ECO:0000256" key="8">
    <source>
        <dbReference type="ARBA" id="ARBA00031339"/>
    </source>
</evidence>
<reference evidence="13" key="2">
    <citation type="journal article" date="2015" name="Gigascience">
        <title>Reconstructing a comprehensive transcriptome assembly of a white-pupal translocated strain of the pest fruit fly Bactrocera cucurbitae.</title>
        <authorList>
            <person name="Sim S.B."/>
            <person name="Calla B."/>
            <person name="Hall B."/>
            <person name="DeRego T."/>
            <person name="Geib S.M."/>
        </authorList>
    </citation>
    <scope>NUCLEOTIDE SEQUENCE</scope>
</reference>